<proteinExistence type="predicted"/>
<gene>
    <name evidence="2" type="ORF">CYJ25_01235</name>
</gene>
<evidence type="ECO:0000313" key="2">
    <source>
        <dbReference type="EMBL" id="PKY66890.1"/>
    </source>
</evidence>
<dbReference type="Pfam" id="PF10739">
    <property type="entry name" value="DUF2550"/>
    <property type="match status" value="1"/>
</dbReference>
<organism evidence="2 3">
    <name type="scientific">Schaalia turicensis</name>
    <dbReference type="NCBI Taxonomy" id="131111"/>
    <lineage>
        <taxon>Bacteria</taxon>
        <taxon>Bacillati</taxon>
        <taxon>Actinomycetota</taxon>
        <taxon>Actinomycetes</taxon>
        <taxon>Actinomycetales</taxon>
        <taxon>Actinomycetaceae</taxon>
        <taxon>Schaalia</taxon>
    </lineage>
</organism>
<evidence type="ECO:0000256" key="1">
    <source>
        <dbReference type="SAM" id="Phobius"/>
    </source>
</evidence>
<keyword evidence="1" id="KW-1133">Transmembrane helix</keyword>
<sequence length="134" mass="15046">MTSLFVIVVWLVACVVVIGLLVLLIINVRARHLENKLGAFRSFSRPDQHSGWTAGLGLYDVESLSWYRLVGLTNKPVYSVKRRGLQILAANPHSKDGELVEIRLLSNEKRYEIALSKETYNALVSWVESGPPQV</sequence>
<name>A0A2I1I6Z2_9ACTO</name>
<keyword evidence="1" id="KW-0812">Transmembrane</keyword>
<dbReference type="RefSeq" id="WP_101627395.1">
    <property type="nucleotide sequence ID" value="NZ_JBCOMK010000008.1"/>
</dbReference>
<protein>
    <submittedName>
        <fullName evidence="2">DUF2550 domain-containing protein</fullName>
    </submittedName>
</protein>
<dbReference type="EMBL" id="PKKJ01000001">
    <property type="protein sequence ID" value="PKY66890.1"/>
    <property type="molecule type" value="Genomic_DNA"/>
</dbReference>
<dbReference type="OrthoDB" id="3267160at2"/>
<accession>A0A2I1I6Z2</accession>
<dbReference type="Proteomes" id="UP000234545">
    <property type="component" value="Unassembled WGS sequence"/>
</dbReference>
<dbReference type="InterPro" id="IPR019675">
    <property type="entry name" value="DUF2550"/>
</dbReference>
<evidence type="ECO:0000313" key="3">
    <source>
        <dbReference type="Proteomes" id="UP000234545"/>
    </source>
</evidence>
<keyword evidence="1" id="KW-0472">Membrane</keyword>
<comment type="caution">
    <text evidence="2">The sequence shown here is derived from an EMBL/GenBank/DDBJ whole genome shotgun (WGS) entry which is preliminary data.</text>
</comment>
<dbReference type="AlphaFoldDB" id="A0A2I1I6Z2"/>
<feature type="transmembrane region" description="Helical" evidence="1">
    <location>
        <begin position="6"/>
        <end position="26"/>
    </location>
</feature>
<reference evidence="2 3" key="1">
    <citation type="submission" date="2017-12" db="EMBL/GenBank/DDBJ databases">
        <title>Phylogenetic diversity of female urinary microbiome.</title>
        <authorList>
            <person name="Thomas-White K."/>
            <person name="Wolfe A.J."/>
        </authorList>
    </citation>
    <scope>NUCLEOTIDE SEQUENCE [LARGE SCALE GENOMIC DNA]</scope>
    <source>
        <strain evidence="2 3">UMB0250</strain>
    </source>
</reference>